<protein>
    <submittedName>
        <fullName evidence="4">Uncharacterized protein</fullName>
    </submittedName>
</protein>
<evidence type="ECO:0000256" key="3">
    <source>
        <dbReference type="SAM" id="SignalP"/>
    </source>
</evidence>
<proteinExistence type="predicted"/>
<feature type="signal peptide" evidence="3">
    <location>
        <begin position="1"/>
        <end position="21"/>
    </location>
</feature>
<dbReference type="Gramene" id="LPERR01G13880.1">
    <property type="protein sequence ID" value="LPERR01G13880.1"/>
    <property type="gene ID" value="LPERR01G13880"/>
</dbReference>
<keyword evidence="5" id="KW-1185">Reference proteome</keyword>
<sequence>MRLTWLMCLVAVMAILHLALSIPPSSHNLRHCPGSCGNVNITYPDYKFSKLILYLHVLITAFLTHIFGRGLSVNMRTNDGAVNGLGPPSPHASPATVSSSVTFGDLT</sequence>
<feature type="chain" id="PRO_5002347359" evidence="3">
    <location>
        <begin position="22"/>
        <end position="107"/>
    </location>
</feature>
<accession>A0A0D9V0Z6</accession>
<organism evidence="4 5">
    <name type="scientific">Leersia perrieri</name>
    <dbReference type="NCBI Taxonomy" id="77586"/>
    <lineage>
        <taxon>Eukaryota</taxon>
        <taxon>Viridiplantae</taxon>
        <taxon>Streptophyta</taxon>
        <taxon>Embryophyta</taxon>
        <taxon>Tracheophyta</taxon>
        <taxon>Spermatophyta</taxon>
        <taxon>Magnoliopsida</taxon>
        <taxon>Liliopsida</taxon>
        <taxon>Poales</taxon>
        <taxon>Poaceae</taxon>
        <taxon>BOP clade</taxon>
        <taxon>Oryzoideae</taxon>
        <taxon>Oryzeae</taxon>
        <taxon>Oryzinae</taxon>
        <taxon>Leersia</taxon>
    </lineage>
</organism>
<evidence type="ECO:0000313" key="5">
    <source>
        <dbReference type="Proteomes" id="UP000032180"/>
    </source>
</evidence>
<feature type="region of interest" description="Disordered" evidence="1">
    <location>
        <begin position="82"/>
        <end position="107"/>
    </location>
</feature>
<keyword evidence="2" id="KW-1133">Transmembrane helix</keyword>
<keyword evidence="2" id="KW-0812">Transmembrane</keyword>
<dbReference type="HOGENOM" id="CLU_2213698_0_0_1"/>
<evidence type="ECO:0000256" key="1">
    <source>
        <dbReference type="SAM" id="MobiDB-lite"/>
    </source>
</evidence>
<dbReference type="AlphaFoldDB" id="A0A0D9V0Z6"/>
<dbReference type="Proteomes" id="UP000032180">
    <property type="component" value="Chromosome 1"/>
</dbReference>
<feature type="transmembrane region" description="Helical" evidence="2">
    <location>
        <begin position="51"/>
        <end position="68"/>
    </location>
</feature>
<evidence type="ECO:0000256" key="2">
    <source>
        <dbReference type="SAM" id="Phobius"/>
    </source>
</evidence>
<keyword evidence="2" id="KW-0472">Membrane</keyword>
<evidence type="ECO:0000313" key="4">
    <source>
        <dbReference type="EnsemblPlants" id="LPERR01G13880.1"/>
    </source>
</evidence>
<feature type="compositionally biased region" description="Polar residues" evidence="1">
    <location>
        <begin position="95"/>
        <end position="107"/>
    </location>
</feature>
<reference evidence="4 5" key="1">
    <citation type="submission" date="2012-08" db="EMBL/GenBank/DDBJ databases">
        <title>Oryza genome evolution.</title>
        <authorList>
            <person name="Wing R.A."/>
        </authorList>
    </citation>
    <scope>NUCLEOTIDE SEQUENCE</scope>
</reference>
<reference evidence="4" key="3">
    <citation type="submission" date="2015-04" db="UniProtKB">
        <authorList>
            <consortium name="EnsemblPlants"/>
        </authorList>
    </citation>
    <scope>IDENTIFICATION</scope>
</reference>
<keyword evidence="3" id="KW-0732">Signal</keyword>
<name>A0A0D9V0Z6_9ORYZ</name>
<dbReference type="EnsemblPlants" id="LPERR01G13880.1">
    <property type="protein sequence ID" value="LPERR01G13880.1"/>
    <property type="gene ID" value="LPERR01G13880"/>
</dbReference>
<reference evidence="5" key="2">
    <citation type="submission" date="2013-12" db="EMBL/GenBank/DDBJ databases">
        <authorList>
            <person name="Yu Y."/>
            <person name="Lee S."/>
            <person name="de Baynast K."/>
            <person name="Wissotski M."/>
            <person name="Liu L."/>
            <person name="Talag J."/>
            <person name="Goicoechea J."/>
            <person name="Angelova A."/>
            <person name="Jetty R."/>
            <person name="Kudrna D."/>
            <person name="Golser W."/>
            <person name="Rivera L."/>
            <person name="Zhang J."/>
            <person name="Wing R."/>
        </authorList>
    </citation>
    <scope>NUCLEOTIDE SEQUENCE</scope>
</reference>